<accession>A0A2K3DI02</accession>
<dbReference type="RefSeq" id="XP_042922253.1">
    <property type="nucleotide sequence ID" value="XM_043065252.1"/>
</dbReference>
<dbReference type="GO" id="GO:0004672">
    <property type="term" value="F:protein kinase activity"/>
    <property type="evidence" value="ECO:0007669"/>
    <property type="project" value="InterPro"/>
</dbReference>
<dbReference type="InterPro" id="IPR000719">
    <property type="entry name" value="Prot_kinase_dom"/>
</dbReference>
<evidence type="ECO:0000313" key="3">
    <source>
        <dbReference type="EMBL" id="PNW80159.1"/>
    </source>
</evidence>
<dbReference type="InterPro" id="IPR011009">
    <property type="entry name" value="Kinase-like_dom_sf"/>
</dbReference>
<gene>
    <name evidence="3" type="ORF">CHLRE_08g380452v5</name>
</gene>
<dbReference type="ExpressionAtlas" id="A0A2K3DI02">
    <property type="expression patterns" value="baseline and differential"/>
</dbReference>
<dbReference type="Gene3D" id="1.10.510.10">
    <property type="entry name" value="Transferase(Phosphotransferase) domain 1"/>
    <property type="match status" value="1"/>
</dbReference>
<organism evidence="3 4">
    <name type="scientific">Chlamydomonas reinhardtii</name>
    <name type="common">Chlamydomonas smithii</name>
    <dbReference type="NCBI Taxonomy" id="3055"/>
    <lineage>
        <taxon>Eukaryota</taxon>
        <taxon>Viridiplantae</taxon>
        <taxon>Chlorophyta</taxon>
        <taxon>core chlorophytes</taxon>
        <taxon>Chlorophyceae</taxon>
        <taxon>CS clade</taxon>
        <taxon>Chlamydomonadales</taxon>
        <taxon>Chlamydomonadaceae</taxon>
        <taxon>Chlamydomonas</taxon>
    </lineage>
</organism>
<sequence length="554" mass="60444">MAELRKIADELNCPNLNEQVRADWIAKQRSCAKDLEDAESELEELREEKKQLREEKKELREEKKQLREEKRDASAAASAQGAASTAEDQSFAVALKMLGDDPGLPPPVTATDLQHFLQQRLGRPLPLDRTIFEWIRRDPSNQRVRDLVEASSEAYTLSATVYTAIKSEPRSDSEIGLAVALSSLIEAILISLHALTGLLPHRLGYNTSDRSGVTRKLLRPPDFCFWVDNTLVFMGEVKTNSGDIGAAVQELGTKMGGVWSPIAFGKLPYLPCYAAAGPKLQFFVVLKGQPRHPVPISKAFDLTVMADRIEVVHHTVNLFRLLCWGLRPLLPPYPVAVGDVLERSNGTSITILADRVIKKIKDFASNNTGVEFDDLANVYSDTCHAEGLIHAVEGPTLHKGTYKVALGPLGSTRRPANEGELRQAIQAVLRGVAALHKAGYVHRDIHWDNVLCIGEGSWMLSDLESVARAPVVAAGKGGFRAACWTSDTLDECGSYTTASDVQLVGQLMDTCSILMLDAQCLELKAQLTASAAASRPSAEQALRHPWFGAGGAGP</sequence>
<protein>
    <recommendedName>
        <fullName evidence="2">Protein kinase domain-containing protein</fullName>
    </recommendedName>
</protein>
<reference evidence="3 4" key="1">
    <citation type="journal article" date="2007" name="Science">
        <title>The Chlamydomonas genome reveals the evolution of key animal and plant functions.</title>
        <authorList>
            <person name="Merchant S.S."/>
            <person name="Prochnik S.E."/>
            <person name="Vallon O."/>
            <person name="Harris E.H."/>
            <person name="Karpowicz S.J."/>
            <person name="Witman G.B."/>
            <person name="Terry A."/>
            <person name="Salamov A."/>
            <person name="Fritz-Laylin L.K."/>
            <person name="Marechal-Drouard L."/>
            <person name="Marshall W.F."/>
            <person name="Qu L.H."/>
            <person name="Nelson D.R."/>
            <person name="Sanderfoot A.A."/>
            <person name="Spalding M.H."/>
            <person name="Kapitonov V.V."/>
            <person name="Ren Q."/>
            <person name="Ferris P."/>
            <person name="Lindquist E."/>
            <person name="Shapiro H."/>
            <person name="Lucas S.M."/>
            <person name="Grimwood J."/>
            <person name="Schmutz J."/>
            <person name="Cardol P."/>
            <person name="Cerutti H."/>
            <person name="Chanfreau G."/>
            <person name="Chen C.L."/>
            <person name="Cognat V."/>
            <person name="Croft M.T."/>
            <person name="Dent R."/>
            <person name="Dutcher S."/>
            <person name="Fernandez E."/>
            <person name="Fukuzawa H."/>
            <person name="Gonzalez-Ballester D."/>
            <person name="Gonzalez-Halphen D."/>
            <person name="Hallmann A."/>
            <person name="Hanikenne M."/>
            <person name="Hippler M."/>
            <person name="Inwood W."/>
            <person name="Jabbari K."/>
            <person name="Kalanon M."/>
            <person name="Kuras R."/>
            <person name="Lefebvre P.A."/>
            <person name="Lemaire S.D."/>
            <person name="Lobanov A.V."/>
            <person name="Lohr M."/>
            <person name="Manuell A."/>
            <person name="Meier I."/>
            <person name="Mets L."/>
            <person name="Mittag M."/>
            <person name="Mittelmeier T."/>
            <person name="Moroney J.V."/>
            <person name="Moseley J."/>
            <person name="Napoli C."/>
            <person name="Nedelcu A.M."/>
            <person name="Niyogi K."/>
            <person name="Novoselov S.V."/>
            <person name="Paulsen I.T."/>
            <person name="Pazour G."/>
            <person name="Purton S."/>
            <person name="Ral J.P."/>
            <person name="Riano-Pachon D.M."/>
            <person name="Riekhof W."/>
            <person name="Rymarquis L."/>
            <person name="Schroda M."/>
            <person name="Stern D."/>
            <person name="Umen J."/>
            <person name="Willows R."/>
            <person name="Wilson N."/>
            <person name="Zimmer S.L."/>
            <person name="Allmer J."/>
            <person name="Balk J."/>
            <person name="Bisova K."/>
            <person name="Chen C.J."/>
            <person name="Elias M."/>
            <person name="Gendler K."/>
            <person name="Hauser C."/>
            <person name="Lamb M.R."/>
            <person name="Ledford H."/>
            <person name="Long J.C."/>
            <person name="Minagawa J."/>
            <person name="Page M.D."/>
            <person name="Pan J."/>
            <person name="Pootakham W."/>
            <person name="Roje S."/>
            <person name="Rose A."/>
            <person name="Stahlberg E."/>
            <person name="Terauchi A.M."/>
            <person name="Yang P."/>
            <person name="Ball S."/>
            <person name="Bowler C."/>
            <person name="Dieckmann C.L."/>
            <person name="Gladyshev V.N."/>
            <person name="Green P."/>
            <person name="Jorgensen R."/>
            <person name="Mayfield S."/>
            <person name="Mueller-Roeber B."/>
            <person name="Rajamani S."/>
            <person name="Sayre R.T."/>
            <person name="Brokstein P."/>
            <person name="Dubchak I."/>
            <person name="Goodstein D."/>
            <person name="Hornick L."/>
            <person name="Huang Y.W."/>
            <person name="Jhaveri J."/>
            <person name="Luo Y."/>
            <person name="Martinez D."/>
            <person name="Ngau W.C."/>
            <person name="Otillar B."/>
            <person name="Poliakov A."/>
            <person name="Porter A."/>
            <person name="Szajkowski L."/>
            <person name="Werner G."/>
            <person name="Zhou K."/>
            <person name="Grigoriev I.V."/>
            <person name="Rokhsar D.S."/>
            <person name="Grossman A.R."/>
        </authorList>
    </citation>
    <scope>NUCLEOTIDE SEQUENCE [LARGE SCALE GENOMIC DNA]</scope>
    <source>
        <strain evidence="4">CC-503</strain>
    </source>
</reference>
<evidence type="ECO:0000256" key="1">
    <source>
        <dbReference type="SAM" id="MobiDB-lite"/>
    </source>
</evidence>
<dbReference type="GeneID" id="5719869"/>
<feature type="compositionally biased region" description="Low complexity" evidence="1">
    <location>
        <begin position="74"/>
        <end position="84"/>
    </location>
</feature>
<name>A0A2K3DI02_CHLRE</name>
<dbReference type="KEGG" id="cre:CHLRE_08g380452v5"/>
<dbReference type="SUPFAM" id="SSF56112">
    <property type="entry name" value="Protein kinase-like (PK-like)"/>
    <property type="match status" value="1"/>
</dbReference>
<evidence type="ECO:0000313" key="4">
    <source>
        <dbReference type="Proteomes" id="UP000006906"/>
    </source>
</evidence>
<evidence type="ECO:0000259" key="2">
    <source>
        <dbReference type="SMART" id="SM00220"/>
    </source>
</evidence>
<dbReference type="InParanoid" id="A0A2K3DI02"/>
<dbReference type="PaxDb" id="3055-EDP02775"/>
<keyword evidence="4" id="KW-1185">Reference proteome</keyword>
<feature type="compositionally biased region" description="Basic and acidic residues" evidence="1">
    <location>
        <begin position="50"/>
        <end position="73"/>
    </location>
</feature>
<dbReference type="SMART" id="SM00220">
    <property type="entry name" value="S_TKc"/>
    <property type="match status" value="1"/>
</dbReference>
<dbReference type="EMBL" id="CM008969">
    <property type="protein sequence ID" value="PNW80159.1"/>
    <property type="molecule type" value="Genomic_DNA"/>
</dbReference>
<feature type="region of interest" description="Disordered" evidence="1">
    <location>
        <begin position="50"/>
        <end position="84"/>
    </location>
</feature>
<dbReference type="Gramene" id="PNW80159">
    <property type="protein sequence ID" value="PNW80159"/>
    <property type="gene ID" value="CHLRE_08g380452v5"/>
</dbReference>
<proteinExistence type="predicted"/>
<dbReference type="GO" id="GO:0005524">
    <property type="term" value="F:ATP binding"/>
    <property type="evidence" value="ECO:0007669"/>
    <property type="project" value="InterPro"/>
</dbReference>
<dbReference type="OrthoDB" id="541922at2759"/>
<dbReference type="Proteomes" id="UP000006906">
    <property type="component" value="Chromosome 8"/>
</dbReference>
<dbReference type="AlphaFoldDB" id="A0A2K3DI02"/>
<feature type="domain" description="Protein kinase" evidence="2">
    <location>
        <begin position="335"/>
        <end position="547"/>
    </location>
</feature>